<dbReference type="EMBL" id="VJZR01000001">
    <property type="protein sequence ID" value="TRX23704.1"/>
    <property type="molecule type" value="Genomic_DNA"/>
</dbReference>
<name>A0A553CTH1_9FLAO</name>
<dbReference type="SUPFAM" id="SSF56925">
    <property type="entry name" value="OMPA-like"/>
    <property type="match status" value="1"/>
</dbReference>
<evidence type="ECO:0008006" key="5">
    <source>
        <dbReference type="Google" id="ProtNLM"/>
    </source>
</evidence>
<keyword evidence="2" id="KW-0812">Transmembrane</keyword>
<reference evidence="3 4" key="1">
    <citation type="submission" date="2019-07" db="EMBL/GenBank/DDBJ databases">
        <title>Novel species of Flavobacterium.</title>
        <authorList>
            <person name="Liu Q."/>
            <person name="Xin Y.-H."/>
        </authorList>
    </citation>
    <scope>NUCLEOTIDE SEQUENCE [LARGE SCALE GENOMIC DNA]</scope>
    <source>
        <strain evidence="3 4">LB3P56</strain>
    </source>
</reference>
<evidence type="ECO:0000313" key="4">
    <source>
        <dbReference type="Proteomes" id="UP000318585"/>
    </source>
</evidence>
<sequence>MKENKNIDRLFQEQFRGFEASPNNQVWLNIEAELKKDKKRKVIPFWLKCSGIAAAFLLGLFTLNTNQPFHPKTENHIVLTSKISKESSNKKQIVSNSKDNSKSKKEIINTNFSKSITKDEKNINSYGSSKVLVYQKKNPNNAEVFLPKSNLPLKQLVTNENSNNYSLLNAEKNSVTNLNSLANTPNHNQEKKDFKEKEGSTKEESTNPETPNELEEILKAKSAQKNAVASNSKNKWLITPNVAPVYLNANSGGSPIDEQLSDYEKKSDKSVSFGIGIQYAVGKKTVIRTGINKVVLGYNTSNVLYSTGLTANNLRNIEYSSKNAVKFVNEANYSSLTATEKEIQSTNTGNLNQKMGYYELPMEVSYAVLDKKFGINLIGGFSTLFLNENTISLESSQSNIVLGEAKNLSQVHFSSNVGLGFKYQITKSFQINIEPMVKYQLNTFSNNSGDFKPLFIGLYSGISYGF</sequence>
<evidence type="ECO:0000313" key="3">
    <source>
        <dbReference type="EMBL" id="TRX23704.1"/>
    </source>
</evidence>
<proteinExistence type="predicted"/>
<protein>
    <recommendedName>
        <fullName evidence="5">Outer membrane protein beta-barrel domain-containing protein</fullName>
    </recommendedName>
</protein>
<dbReference type="Proteomes" id="UP000318585">
    <property type="component" value="Unassembled WGS sequence"/>
</dbReference>
<gene>
    <name evidence="3" type="ORF">FNW17_00560</name>
</gene>
<dbReference type="InterPro" id="IPR011250">
    <property type="entry name" value="OMP/PagP_B-barrel"/>
</dbReference>
<evidence type="ECO:0000256" key="1">
    <source>
        <dbReference type="SAM" id="MobiDB-lite"/>
    </source>
</evidence>
<feature type="region of interest" description="Disordered" evidence="1">
    <location>
        <begin position="178"/>
        <end position="213"/>
    </location>
</feature>
<organism evidence="3 4">
    <name type="scientific">Flavobacterium franklandianum</name>
    <dbReference type="NCBI Taxonomy" id="2594430"/>
    <lineage>
        <taxon>Bacteria</taxon>
        <taxon>Pseudomonadati</taxon>
        <taxon>Bacteroidota</taxon>
        <taxon>Flavobacteriia</taxon>
        <taxon>Flavobacteriales</taxon>
        <taxon>Flavobacteriaceae</taxon>
        <taxon>Flavobacterium</taxon>
    </lineage>
</organism>
<dbReference type="RefSeq" id="WP_144070626.1">
    <property type="nucleotide sequence ID" value="NZ_VJZR01000001.1"/>
</dbReference>
<evidence type="ECO:0000256" key="2">
    <source>
        <dbReference type="SAM" id="Phobius"/>
    </source>
</evidence>
<feature type="transmembrane region" description="Helical" evidence="2">
    <location>
        <begin position="45"/>
        <end position="63"/>
    </location>
</feature>
<dbReference type="AlphaFoldDB" id="A0A553CTH1"/>
<keyword evidence="4" id="KW-1185">Reference proteome</keyword>
<accession>A0A553CTH1</accession>
<feature type="compositionally biased region" description="Polar residues" evidence="1">
    <location>
        <begin position="178"/>
        <end position="187"/>
    </location>
</feature>
<comment type="caution">
    <text evidence="3">The sequence shown here is derived from an EMBL/GenBank/DDBJ whole genome shotgun (WGS) entry which is preliminary data.</text>
</comment>
<dbReference type="OrthoDB" id="1113942at2"/>
<keyword evidence="2" id="KW-1133">Transmembrane helix</keyword>
<keyword evidence="2" id="KW-0472">Membrane</keyword>
<feature type="compositionally biased region" description="Basic and acidic residues" evidence="1">
    <location>
        <begin position="188"/>
        <end position="205"/>
    </location>
</feature>